<dbReference type="Proteomes" id="UP001431634">
    <property type="component" value="Unassembled WGS sequence"/>
</dbReference>
<protein>
    <submittedName>
        <fullName evidence="2">Diacylglycerol kinase family protein</fullName>
    </submittedName>
</protein>
<keyword evidence="3" id="KW-1185">Reference proteome</keyword>
<dbReference type="InterPro" id="IPR001206">
    <property type="entry name" value="Diacylglycerol_kinase_cat_dom"/>
</dbReference>
<dbReference type="Gene3D" id="3.40.50.10330">
    <property type="entry name" value="Probable inorganic polyphosphate/atp-NAD kinase, domain 1"/>
    <property type="match status" value="1"/>
</dbReference>
<dbReference type="RefSeq" id="WP_281448115.1">
    <property type="nucleotide sequence ID" value="NZ_JASBAO010000001.1"/>
</dbReference>
<dbReference type="SUPFAM" id="SSF111331">
    <property type="entry name" value="NAD kinase/diacylglycerol kinase-like"/>
    <property type="match status" value="1"/>
</dbReference>
<feature type="domain" description="DAGKc" evidence="1">
    <location>
        <begin position="5"/>
        <end position="115"/>
    </location>
</feature>
<keyword evidence="2" id="KW-0808">Transferase</keyword>
<gene>
    <name evidence="2" type="ORF">QJV27_06440</name>
</gene>
<evidence type="ECO:0000313" key="2">
    <source>
        <dbReference type="EMBL" id="MDI2091004.1"/>
    </source>
</evidence>
<accession>A0ABT6Q3B4</accession>
<keyword evidence="2" id="KW-0418">Kinase</keyword>
<dbReference type="InterPro" id="IPR016064">
    <property type="entry name" value="NAD/diacylglycerol_kinase_sf"/>
</dbReference>
<name>A0ABT6Q3B4_9PROT</name>
<evidence type="ECO:0000259" key="1">
    <source>
        <dbReference type="Pfam" id="PF00781"/>
    </source>
</evidence>
<dbReference type="InterPro" id="IPR017438">
    <property type="entry name" value="ATP-NAD_kinase_N"/>
</dbReference>
<dbReference type="GO" id="GO:0016301">
    <property type="term" value="F:kinase activity"/>
    <property type="evidence" value="ECO:0007669"/>
    <property type="project" value="UniProtKB-KW"/>
</dbReference>
<reference evidence="2" key="1">
    <citation type="submission" date="2023-05" db="EMBL/GenBank/DDBJ databases">
        <title>Whole genome sequence of Commensalibacter sp.</title>
        <authorList>
            <person name="Charoenyingcharoen P."/>
            <person name="Yukphan P."/>
        </authorList>
    </citation>
    <scope>NUCLEOTIDE SEQUENCE</scope>
    <source>
        <strain evidence="2">TBRC 16381</strain>
    </source>
</reference>
<organism evidence="2 3">
    <name type="scientific">Commensalibacter oyaizuii</name>
    <dbReference type="NCBI Taxonomy" id="3043873"/>
    <lineage>
        <taxon>Bacteria</taxon>
        <taxon>Pseudomonadati</taxon>
        <taxon>Pseudomonadota</taxon>
        <taxon>Alphaproteobacteria</taxon>
        <taxon>Acetobacterales</taxon>
        <taxon>Acetobacteraceae</taxon>
    </lineage>
</organism>
<comment type="caution">
    <text evidence="2">The sequence shown here is derived from an EMBL/GenBank/DDBJ whole genome shotgun (WGS) entry which is preliminary data.</text>
</comment>
<evidence type="ECO:0000313" key="3">
    <source>
        <dbReference type="Proteomes" id="UP001431634"/>
    </source>
</evidence>
<dbReference type="Gene3D" id="2.60.200.40">
    <property type="match status" value="1"/>
</dbReference>
<dbReference type="EMBL" id="JASBAO010000001">
    <property type="protein sequence ID" value="MDI2091004.1"/>
    <property type="molecule type" value="Genomic_DNA"/>
</dbReference>
<sequence>MNQKIALIKNPTSRLNAKEDLDFSQFAKEWLGDYYCVPTSIQEVMDVVAQFAKENVNCIIVDGGDGTISRVMTAIYHSYDFNKMPYLVILPSGNTNLIAKDIGFGVRGFPALQRIKILSERNRLINSVQHRHALKIEWLDASKPAVLGMFQGAAAFTRAINIAHGPTILKNFPHDWAVGATIITALLKLFFPQTRGNWLQGEFCNIQIDSQKMQQEHTFLFLATTLQSMSNGMWPFWGGNSRDQRLHYLNVKAYPPRLIAACFSLLRGKVPNWLRQNPAYQSGIAQKIVLNINQEIILDGEHFDTGEKQTVVLSVGPEFSFVRL</sequence>
<dbReference type="Pfam" id="PF00781">
    <property type="entry name" value="DAGK_cat"/>
    <property type="match status" value="1"/>
</dbReference>
<proteinExistence type="predicted"/>